<name>A0AAQ3S2F2_VIGMU</name>
<dbReference type="Proteomes" id="UP001374535">
    <property type="component" value="Chromosome 3"/>
</dbReference>
<sequence>MHSSRYHQNKQPYVPPQQRQQSQPEISLQEVDEFEAKESNKLVAQTVINLQNVSAITLRTGKQVQGSEGAQEDEDKKKEDKHIFDNGGPSEPSLETTTDKSRLVSCNSSSKNSSSSYSPPPPYPNRLKPRKKNGGIRPRDFKYFQKDVVKQIPKYAKFFKELCTNKRCIKDNKVVSLGRNVSGLIKKHIEIPRKCKDPGMFSVLCVIGNLKLDNVMLDLGASINVMPLSMFTFLSLRPLKTTGVVIQLANRSTVNPVGCLKTCLSKRNQSNNYYLGKTLHDDITNKDRRACMIIDNGDRRRESAVQHVGSWEAPD</sequence>
<feature type="compositionally biased region" description="Polar residues" evidence="1">
    <location>
        <begin position="55"/>
        <end position="68"/>
    </location>
</feature>
<dbReference type="PANTHER" id="PTHR33067">
    <property type="entry name" value="RNA-DIRECTED DNA POLYMERASE-RELATED"/>
    <property type="match status" value="1"/>
</dbReference>
<evidence type="ECO:0000256" key="1">
    <source>
        <dbReference type="SAM" id="MobiDB-lite"/>
    </source>
</evidence>
<feature type="compositionally biased region" description="Polar residues" evidence="1">
    <location>
        <begin position="17"/>
        <end position="26"/>
    </location>
</feature>
<evidence type="ECO:0000313" key="3">
    <source>
        <dbReference type="Proteomes" id="UP001374535"/>
    </source>
</evidence>
<organism evidence="2 3">
    <name type="scientific">Vigna mungo</name>
    <name type="common">Black gram</name>
    <name type="synonym">Phaseolus mungo</name>
    <dbReference type="NCBI Taxonomy" id="3915"/>
    <lineage>
        <taxon>Eukaryota</taxon>
        <taxon>Viridiplantae</taxon>
        <taxon>Streptophyta</taxon>
        <taxon>Embryophyta</taxon>
        <taxon>Tracheophyta</taxon>
        <taxon>Spermatophyta</taxon>
        <taxon>Magnoliopsida</taxon>
        <taxon>eudicotyledons</taxon>
        <taxon>Gunneridae</taxon>
        <taxon>Pentapetalae</taxon>
        <taxon>rosids</taxon>
        <taxon>fabids</taxon>
        <taxon>Fabales</taxon>
        <taxon>Fabaceae</taxon>
        <taxon>Papilionoideae</taxon>
        <taxon>50 kb inversion clade</taxon>
        <taxon>NPAAA clade</taxon>
        <taxon>indigoferoid/millettioid clade</taxon>
        <taxon>Phaseoleae</taxon>
        <taxon>Vigna</taxon>
    </lineage>
</organism>
<dbReference type="AlphaFoldDB" id="A0AAQ3S2F2"/>
<protein>
    <recommendedName>
        <fullName evidence="4">Aspartic peptidase DDI1-type domain-containing protein</fullName>
    </recommendedName>
</protein>
<feature type="compositionally biased region" description="Basic and acidic residues" evidence="1">
    <location>
        <begin position="74"/>
        <end position="84"/>
    </location>
</feature>
<proteinExistence type="predicted"/>
<keyword evidence="3" id="KW-1185">Reference proteome</keyword>
<accession>A0AAQ3S2F2</accession>
<dbReference type="InterPro" id="IPR021109">
    <property type="entry name" value="Peptidase_aspartic_dom_sf"/>
</dbReference>
<dbReference type="PANTHER" id="PTHR33067:SF15">
    <property type="entry name" value="RNA-DIRECTED DNA POLYMERASE"/>
    <property type="match status" value="1"/>
</dbReference>
<feature type="region of interest" description="Disordered" evidence="1">
    <location>
        <begin position="1"/>
        <end position="27"/>
    </location>
</feature>
<evidence type="ECO:0000313" key="2">
    <source>
        <dbReference type="EMBL" id="WVZ16764.1"/>
    </source>
</evidence>
<feature type="region of interest" description="Disordered" evidence="1">
    <location>
        <begin position="55"/>
        <end position="138"/>
    </location>
</feature>
<evidence type="ECO:0008006" key="4">
    <source>
        <dbReference type="Google" id="ProtNLM"/>
    </source>
</evidence>
<dbReference type="EMBL" id="CP144698">
    <property type="protein sequence ID" value="WVZ16764.1"/>
    <property type="molecule type" value="Genomic_DNA"/>
</dbReference>
<dbReference type="Gene3D" id="2.40.70.10">
    <property type="entry name" value="Acid Proteases"/>
    <property type="match status" value="1"/>
</dbReference>
<reference evidence="2 3" key="1">
    <citation type="journal article" date="2023" name="Life. Sci Alliance">
        <title>Evolutionary insights into 3D genome organization and epigenetic landscape of Vigna mungo.</title>
        <authorList>
            <person name="Junaid A."/>
            <person name="Singh B."/>
            <person name="Bhatia S."/>
        </authorList>
    </citation>
    <scope>NUCLEOTIDE SEQUENCE [LARGE SCALE GENOMIC DNA]</scope>
    <source>
        <strain evidence="2">Urdbean</strain>
    </source>
</reference>
<feature type="compositionally biased region" description="Low complexity" evidence="1">
    <location>
        <begin position="107"/>
        <end position="117"/>
    </location>
</feature>
<gene>
    <name evidence="2" type="ORF">V8G54_009746</name>
</gene>